<dbReference type="EMBL" id="WRXO01000007">
    <property type="protein sequence ID" value="MVT43380.1"/>
    <property type="molecule type" value="Genomic_DNA"/>
</dbReference>
<dbReference type="Gene3D" id="2.170.130.10">
    <property type="entry name" value="TonB-dependent receptor, plug domain"/>
    <property type="match status" value="1"/>
</dbReference>
<gene>
    <name evidence="9" type="ORF">GO495_22470</name>
</gene>
<evidence type="ECO:0000256" key="7">
    <source>
        <dbReference type="PROSITE-ProRule" id="PRU01360"/>
    </source>
</evidence>
<comment type="subcellular location">
    <subcellularLocation>
        <location evidence="1 7">Cell outer membrane</location>
        <topology evidence="1 7">Multi-pass membrane protein</topology>
    </subcellularLocation>
</comment>
<dbReference type="Gene3D" id="2.60.40.1120">
    <property type="entry name" value="Carboxypeptidase-like, regulatory domain"/>
    <property type="match status" value="1"/>
</dbReference>
<evidence type="ECO:0000256" key="5">
    <source>
        <dbReference type="ARBA" id="ARBA00023136"/>
    </source>
</evidence>
<dbReference type="InterPro" id="IPR036942">
    <property type="entry name" value="Beta-barrel_TonB_sf"/>
</dbReference>
<dbReference type="SUPFAM" id="SSF49464">
    <property type="entry name" value="Carboxypeptidase regulatory domain-like"/>
    <property type="match status" value="1"/>
</dbReference>
<protein>
    <submittedName>
        <fullName evidence="9">SusC/RagA family TonB-linked outer membrane protein</fullName>
    </submittedName>
</protein>
<comment type="similarity">
    <text evidence="7">Belongs to the TonB-dependent receptor family.</text>
</comment>
<dbReference type="NCBIfam" id="TIGR04056">
    <property type="entry name" value="OMP_RagA_SusC"/>
    <property type="match status" value="1"/>
</dbReference>
<dbReference type="RefSeq" id="WP_157301990.1">
    <property type="nucleotide sequence ID" value="NZ_BAAAZB010000015.1"/>
</dbReference>
<sequence length="1149" mass="124984">MELLLHGKVRPTRRFLPAKLMLLPILILATPLHLHAESYSRKIAISSKNISAPVDIHGQVTNKNGEPVAGVNVTIVGTSKGTTTDEKGNFQIQAAEGAVLVFSFVGYQTTKITLGASPVVNVTLLKSENAMNEVVVTALGIGRQKRALGYSQEQIKGVELTQSNAPNVINALSGKMAGVNITSPNGVDGGSTRIIIGGNNTITGDNQPLIIIDGMPMDNTIPAAAQDVTAPKDWGSAINLINPQDIEDMSVLKGPAAAALYGGRGANGVILITTKKGAQRKGLGVDYNFGYKVVQPYRYIKMQNEYGAGGMVSLNAPQYQTDASGNPMLTDGWEQMFVNQKTGSGPFGVAVTDQVSWTGSGVSWGHKMDGTKITWWDGTTKADVPQPDNVKSYYQNGSQTTHNVAISGGNDWGTLRASYTRADNNSIIPNSKYNQNSFNVGTAMKLSKRVNVQVNASYFTNVYQNAPALGNTEGTLQSNLIYAYSRNYRGTSDIGNYKLADGSRNNFTGFPWYGNGSAQYLYWNTYEHNETVTRRKLIGSAQINYEATDFLNLLVRASVDANNNEDLTVNSPTDATGTIGGTYGHGLVRDIANNYDWLATLHKDNIFKDISAKWSVGGTFYKRSMYGLAGTNSPSAYANPYLTYFANYAGSTQTSQIPSESWYDKELNSVYSFLNLSYKNYLYLDITARNDWSSTLPKTQWSYFFPSFSASYIFTDALHIDNSVLSFGKIRAAWAEGAVDVPPYIVNTVYSSSSFAGQPTSSLPSALPAINYKPQVNKTADFGVTLGFLQNRINLDYRYYRGRATQQLLNSPLPISSGVSSIIINTGVLENSGMEMILRARIVDQKNFKWDASVNMSNNKNRLLSLTEGANRVDMANIWGGNGNYISAVVGHEFGTIMGYDYVYDPKTHKPLLQDEAMLMQNFGVSAATAAQMKGTMYQSSSTIVPIGNATPKFRGGITNTFTFAKGISVSTLIDWKIGGQIWSGTYASMMQQGTAPETLKERDGGGLAYTTPDGTSTKWGVVLPGVYSDGTVNTNVVHYYYKYMQYGVWSSGPNGNNWIHSSAVLKDTWYKLREVSINYAVPANIVKKTKAFQALSVSLVGRDLFYLYSSLPDHINPEGSNGAGNAQGIEFASLPGVRSFGLQLRASF</sequence>
<dbReference type="InterPro" id="IPR012910">
    <property type="entry name" value="Plug_dom"/>
</dbReference>
<dbReference type="InterPro" id="IPR008969">
    <property type="entry name" value="CarboxyPept-like_regulatory"/>
</dbReference>
<keyword evidence="10" id="KW-1185">Reference proteome</keyword>
<evidence type="ECO:0000313" key="9">
    <source>
        <dbReference type="EMBL" id="MVT43380.1"/>
    </source>
</evidence>
<keyword evidence="3 7" id="KW-1134">Transmembrane beta strand</keyword>
<keyword evidence="6 7" id="KW-0998">Cell outer membrane</keyword>
<keyword evidence="2 7" id="KW-0813">Transport</keyword>
<dbReference type="OrthoDB" id="9768177at2"/>
<dbReference type="Pfam" id="PF13715">
    <property type="entry name" value="CarbopepD_reg_2"/>
    <property type="match status" value="1"/>
</dbReference>
<reference evidence="9 10" key="1">
    <citation type="submission" date="2019-12" db="EMBL/GenBank/DDBJ databases">
        <title>The draft genomic sequence of strain Chitinophaga oryziterrae JCM 16595.</title>
        <authorList>
            <person name="Zhang X."/>
        </authorList>
    </citation>
    <scope>NUCLEOTIDE SEQUENCE [LARGE SCALE GENOMIC DNA]</scope>
    <source>
        <strain evidence="9 10">JCM 16595</strain>
    </source>
</reference>
<dbReference type="AlphaFoldDB" id="A0A6N8JDS8"/>
<dbReference type="InterPro" id="IPR023997">
    <property type="entry name" value="TonB-dep_OMP_SusC/RagA_CS"/>
</dbReference>
<organism evidence="9 10">
    <name type="scientific">Chitinophaga oryziterrae</name>
    <dbReference type="NCBI Taxonomy" id="1031224"/>
    <lineage>
        <taxon>Bacteria</taxon>
        <taxon>Pseudomonadati</taxon>
        <taxon>Bacteroidota</taxon>
        <taxon>Chitinophagia</taxon>
        <taxon>Chitinophagales</taxon>
        <taxon>Chitinophagaceae</taxon>
        <taxon>Chitinophaga</taxon>
    </lineage>
</organism>
<dbReference type="NCBIfam" id="TIGR04057">
    <property type="entry name" value="SusC_RagA_signa"/>
    <property type="match status" value="1"/>
</dbReference>
<evidence type="ECO:0000256" key="4">
    <source>
        <dbReference type="ARBA" id="ARBA00022692"/>
    </source>
</evidence>
<dbReference type="InterPro" id="IPR023996">
    <property type="entry name" value="TonB-dep_OMP_SusC/RagA"/>
</dbReference>
<dbReference type="GO" id="GO:0009279">
    <property type="term" value="C:cell outer membrane"/>
    <property type="evidence" value="ECO:0007669"/>
    <property type="project" value="UniProtKB-SubCell"/>
</dbReference>
<dbReference type="Gene3D" id="2.40.170.20">
    <property type="entry name" value="TonB-dependent receptor, beta-barrel domain"/>
    <property type="match status" value="1"/>
</dbReference>
<dbReference type="SUPFAM" id="SSF56935">
    <property type="entry name" value="Porins"/>
    <property type="match status" value="1"/>
</dbReference>
<evidence type="ECO:0000259" key="8">
    <source>
        <dbReference type="Pfam" id="PF07715"/>
    </source>
</evidence>
<evidence type="ECO:0000256" key="2">
    <source>
        <dbReference type="ARBA" id="ARBA00022448"/>
    </source>
</evidence>
<evidence type="ECO:0000256" key="1">
    <source>
        <dbReference type="ARBA" id="ARBA00004571"/>
    </source>
</evidence>
<dbReference type="Pfam" id="PF07715">
    <property type="entry name" value="Plug"/>
    <property type="match status" value="1"/>
</dbReference>
<evidence type="ECO:0000256" key="6">
    <source>
        <dbReference type="ARBA" id="ARBA00023237"/>
    </source>
</evidence>
<dbReference type="PROSITE" id="PS52016">
    <property type="entry name" value="TONB_DEPENDENT_REC_3"/>
    <property type="match status" value="1"/>
</dbReference>
<comment type="caution">
    <text evidence="9">The sequence shown here is derived from an EMBL/GenBank/DDBJ whole genome shotgun (WGS) entry which is preliminary data.</text>
</comment>
<dbReference type="Proteomes" id="UP000468388">
    <property type="component" value="Unassembled WGS sequence"/>
</dbReference>
<feature type="domain" description="TonB-dependent receptor plug" evidence="8">
    <location>
        <begin position="146"/>
        <end position="269"/>
    </location>
</feature>
<evidence type="ECO:0000313" key="10">
    <source>
        <dbReference type="Proteomes" id="UP000468388"/>
    </source>
</evidence>
<dbReference type="InterPro" id="IPR039426">
    <property type="entry name" value="TonB-dep_rcpt-like"/>
</dbReference>
<keyword evidence="5 7" id="KW-0472">Membrane</keyword>
<proteinExistence type="inferred from homology"/>
<name>A0A6N8JDS8_9BACT</name>
<evidence type="ECO:0000256" key="3">
    <source>
        <dbReference type="ARBA" id="ARBA00022452"/>
    </source>
</evidence>
<keyword evidence="4 7" id="KW-0812">Transmembrane</keyword>
<dbReference type="InterPro" id="IPR037066">
    <property type="entry name" value="Plug_dom_sf"/>
</dbReference>
<accession>A0A6N8JDS8</accession>